<evidence type="ECO:0000313" key="2">
    <source>
        <dbReference type="EMBL" id="SVC29851.1"/>
    </source>
</evidence>
<dbReference type="GO" id="GO:0006145">
    <property type="term" value="P:purine nucleobase catabolic process"/>
    <property type="evidence" value="ECO:0007669"/>
    <property type="project" value="TreeGrafter"/>
</dbReference>
<feature type="domain" description="Amidohydrolase-related" evidence="1">
    <location>
        <begin position="54"/>
        <end position="236"/>
    </location>
</feature>
<dbReference type="SUPFAM" id="SSF51338">
    <property type="entry name" value="Composite domain of metallo-dependent hydrolases"/>
    <property type="match status" value="1"/>
</dbReference>
<dbReference type="PANTHER" id="PTHR43668:SF4">
    <property type="entry name" value="ALLANTOINASE"/>
    <property type="match status" value="1"/>
</dbReference>
<dbReference type="PANTHER" id="PTHR43668">
    <property type="entry name" value="ALLANTOINASE"/>
    <property type="match status" value="1"/>
</dbReference>
<dbReference type="InterPro" id="IPR011059">
    <property type="entry name" value="Metal-dep_hydrolase_composite"/>
</dbReference>
<dbReference type="GO" id="GO:0005737">
    <property type="term" value="C:cytoplasm"/>
    <property type="evidence" value="ECO:0007669"/>
    <property type="project" value="TreeGrafter"/>
</dbReference>
<dbReference type="SUPFAM" id="SSF51556">
    <property type="entry name" value="Metallo-dependent hydrolases"/>
    <property type="match status" value="1"/>
</dbReference>
<dbReference type="Gene3D" id="2.30.40.10">
    <property type="entry name" value="Urease, subunit C, domain 1"/>
    <property type="match status" value="1"/>
</dbReference>
<dbReference type="Pfam" id="PF01979">
    <property type="entry name" value="Amidohydro_1"/>
    <property type="match status" value="1"/>
</dbReference>
<sequence length="274" mass="29681">MVEPFDLLLRGGTLITHNGISRGDVGVRDGRIAVIGDMAVATAGEVFDATGLHVLPGVIDTQVHFREPGSEHKENLEAGSRGAVLGGVTAVFEMPNTSPLTTSPDALADKLARAKDRMLCEHAFYVGGTKENAEQLAELERLPGCCGVKIFMGSSTGNLLTEDDPTLRRILGAIKRRCAVHAEDEPRLRERQHLAQEAADPSAHPVWRDSETALRATRRLIAIARETGTRVHVLHITTAEEIRFLAKNKDISSVEVTPQHLTLSAPDCYTELGT</sequence>
<organism evidence="2">
    <name type="scientific">marine metagenome</name>
    <dbReference type="NCBI Taxonomy" id="408172"/>
    <lineage>
        <taxon>unclassified sequences</taxon>
        <taxon>metagenomes</taxon>
        <taxon>ecological metagenomes</taxon>
    </lineage>
</organism>
<name>A0A382L4N2_9ZZZZ</name>
<dbReference type="GO" id="GO:0004038">
    <property type="term" value="F:allantoinase activity"/>
    <property type="evidence" value="ECO:0007669"/>
    <property type="project" value="TreeGrafter"/>
</dbReference>
<dbReference type="Gene3D" id="3.20.20.140">
    <property type="entry name" value="Metal-dependent hydrolases"/>
    <property type="match status" value="1"/>
</dbReference>
<reference evidence="2" key="1">
    <citation type="submission" date="2018-05" db="EMBL/GenBank/DDBJ databases">
        <authorList>
            <person name="Lanie J.A."/>
            <person name="Ng W.-L."/>
            <person name="Kazmierczak K.M."/>
            <person name="Andrzejewski T.M."/>
            <person name="Davidsen T.M."/>
            <person name="Wayne K.J."/>
            <person name="Tettelin H."/>
            <person name="Glass J.I."/>
            <person name="Rusch D."/>
            <person name="Podicherti R."/>
            <person name="Tsui H.-C.T."/>
            <person name="Winkler M.E."/>
        </authorList>
    </citation>
    <scope>NUCLEOTIDE SEQUENCE</scope>
</reference>
<dbReference type="InterPro" id="IPR032466">
    <property type="entry name" value="Metal_Hydrolase"/>
</dbReference>
<dbReference type="InterPro" id="IPR050138">
    <property type="entry name" value="DHOase/Allantoinase_Hydrolase"/>
</dbReference>
<gene>
    <name evidence="2" type="ORF">METZ01_LOCUS282705</name>
</gene>
<dbReference type="AlphaFoldDB" id="A0A382L4N2"/>
<protein>
    <recommendedName>
        <fullName evidence="1">Amidohydrolase-related domain-containing protein</fullName>
    </recommendedName>
</protein>
<dbReference type="InterPro" id="IPR006680">
    <property type="entry name" value="Amidohydro-rel"/>
</dbReference>
<evidence type="ECO:0000259" key="1">
    <source>
        <dbReference type="Pfam" id="PF01979"/>
    </source>
</evidence>
<dbReference type="EMBL" id="UINC01083798">
    <property type="protein sequence ID" value="SVC29851.1"/>
    <property type="molecule type" value="Genomic_DNA"/>
</dbReference>
<accession>A0A382L4N2</accession>
<feature type="non-terminal residue" evidence="2">
    <location>
        <position position="274"/>
    </location>
</feature>
<proteinExistence type="predicted"/>